<dbReference type="Proteomes" id="UP001175227">
    <property type="component" value="Unassembled WGS sequence"/>
</dbReference>
<name>A0AA39NTL7_9AGAR</name>
<organism evidence="2 3">
    <name type="scientific">Armillaria novae-zelandiae</name>
    <dbReference type="NCBI Taxonomy" id="153914"/>
    <lineage>
        <taxon>Eukaryota</taxon>
        <taxon>Fungi</taxon>
        <taxon>Dikarya</taxon>
        <taxon>Basidiomycota</taxon>
        <taxon>Agaricomycotina</taxon>
        <taxon>Agaricomycetes</taxon>
        <taxon>Agaricomycetidae</taxon>
        <taxon>Agaricales</taxon>
        <taxon>Marasmiineae</taxon>
        <taxon>Physalacriaceae</taxon>
        <taxon>Armillaria</taxon>
    </lineage>
</organism>
<evidence type="ECO:0000313" key="3">
    <source>
        <dbReference type="Proteomes" id="UP001175227"/>
    </source>
</evidence>
<accession>A0AA39NTL7</accession>
<sequence>MDSKKGWPPMNPQRREPTFTELLNSPALDFPGASESPNSLLHAHWQFNGHSQGPAALTSLLSNWYIPQCSLPQSLSEMTPYPNVHQQKVFSQLLPETMPRHNTYQENVYSGLLPAATPCQNSYQENWHPLNQHSLSLPVTMPCLPVTSSSQPVATPRLPATTPLQPSTMSLQPTVMASSQPVTTLCQPVGNTTAFIAYLPPMESDCHEARRKEQTKKTSVLETGTASTSSCLPVQGTTGPLPRLQDDVNASSLPGSMPTPSASVQPCQQPEPSSGHCQERQDAETARSSLLCSAQAFDDDNDEEQALTWAGCNPTKPVTEKQQRRSRKGQNDEARKIHKNKQQEQRIIMAEEIQAAQDRFHEELTDIAMKYDRTFEAIVNMVSYSSKYKKKWAPLLYLAKLSAKADEVNQDKPIGEKVPLARIREMLQEEEEALGSC</sequence>
<protein>
    <submittedName>
        <fullName evidence="2">Uncharacterized protein</fullName>
    </submittedName>
</protein>
<feature type="compositionally biased region" description="Polar residues" evidence="1">
    <location>
        <begin position="217"/>
        <end position="238"/>
    </location>
</feature>
<feature type="compositionally biased region" description="Basic and acidic residues" evidence="1">
    <location>
        <begin position="207"/>
        <end position="216"/>
    </location>
</feature>
<dbReference type="AlphaFoldDB" id="A0AA39NTL7"/>
<feature type="region of interest" description="Disordered" evidence="1">
    <location>
        <begin position="207"/>
        <end position="282"/>
    </location>
</feature>
<feature type="region of interest" description="Disordered" evidence="1">
    <location>
        <begin position="1"/>
        <end position="31"/>
    </location>
</feature>
<feature type="region of interest" description="Disordered" evidence="1">
    <location>
        <begin position="307"/>
        <end position="344"/>
    </location>
</feature>
<keyword evidence="3" id="KW-1185">Reference proteome</keyword>
<gene>
    <name evidence="2" type="ORF">IW261DRAFT_1571960</name>
</gene>
<feature type="compositionally biased region" description="Basic and acidic residues" evidence="1">
    <location>
        <begin position="318"/>
        <end position="335"/>
    </location>
</feature>
<evidence type="ECO:0000256" key="1">
    <source>
        <dbReference type="SAM" id="MobiDB-lite"/>
    </source>
</evidence>
<comment type="caution">
    <text evidence="2">The sequence shown here is derived from an EMBL/GenBank/DDBJ whole genome shotgun (WGS) entry which is preliminary data.</text>
</comment>
<reference evidence="2" key="1">
    <citation type="submission" date="2023-06" db="EMBL/GenBank/DDBJ databases">
        <authorList>
            <consortium name="Lawrence Berkeley National Laboratory"/>
            <person name="Ahrendt S."/>
            <person name="Sahu N."/>
            <person name="Indic B."/>
            <person name="Wong-Bajracharya J."/>
            <person name="Merenyi Z."/>
            <person name="Ke H.-M."/>
            <person name="Monk M."/>
            <person name="Kocsube S."/>
            <person name="Drula E."/>
            <person name="Lipzen A."/>
            <person name="Balint B."/>
            <person name="Henrissat B."/>
            <person name="Andreopoulos B."/>
            <person name="Martin F.M."/>
            <person name="Harder C.B."/>
            <person name="Rigling D."/>
            <person name="Ford K.L."/>
            <person name="Foster G.D."/>
            <person name="Pangilinan J."/>
            <person name="Papanicolaou A."/>
            <person name="Barry K."/>
            <person name="LaButti K."/>
            <person name="Viragh M."/>
            <person name="Koriabine M."/>
            <person name="Yan M."/>
            <person name="Riley R."/>
            <person name="Champramary S."/>
            <person name="Plett K.L."/>
            <person name="Tsai I.J."/>
            <person name="Slot J."/>
            <person name="Sipos G."/>
            <person name="Plett J."/>
            <person name="Nagy L.G."/>
            <person name="Grigoriev I.V."/>
        </authorList>
    </citation>
    <scope>NUCLEOTIDE SEQUENCE</scope>
    <source>
        <strain evidence="2">ICMP 16352</strain>
    </source>
</reference>
<dbReference type="EMBL" id="JAUEPR010000050">
    <property type="protein sequence ID" value="KAK0471455.1"/>
    <property type="molecule type" value="Genomic_DNA"/>
</dbReference>
<evidence type="ECO:0000313" key="2">
    <source>
        <dbReference type="EMBL" id="KAK0471455.1"/>
    </source>
</evidence>
<proteinExistence type="predicted"/>
<feature type="compositionally biased region" description="Polar residues" evidence="1">
    <location>
        <begin position="248"/>
        <end position="276"/>
    </location>
</feature>